<dbReference type="EMBL" id="QRMI01000027">
    <property type="protein sequence ID" value="RHJ60023.1"/>
    <property type="molecule type" value="Genomic_DNA"/>
</dbReference>
<dbReference type="NCBIfam" id="TIGR00738">
    <property type="entry name" value="rrf2_super"/>
    <property type="match status" value="1"/>
</dbReference>
<dbReference type="Gene3D" id="1.10.10.10">
    <property type="entry name" value="Winged helix-like DNA-binding domain superfamily/Winged helix DNA-binding domain"/>
    <property type="match status" value="1"/>
</dbReference>
<dbReference type="PANTHER" id="PTHR33221">
    <property type="entry name" value="WINGED HELIX-TURN-HELIX TRANSCRIPTIONAL REGULATOR, RRF2 FAMILY"/>
    <property type="match status" value="1"/>
</dbReference>
<dbReference type="InterPro" id="IPR036388">
    <property type="entry name" value="WH-like_DNA-bd_sf"/>
</dbReference>
<dbReference type="SUPFAM" id="SSF46785">
    <property type="entry name" value="Winged helix' DNA-binding domain"/>
    <property type="match status" value="1"/>
</dbReference>
<dbReference type="GO" id="GO:0005829">
    <property type="term" value="C:cytosol"/>
    <property type="evidence" value="ECO:0007669"/>
    <property type="project" value="TreeGrafter"/>
</dbReference>
<proteinExistence type="predicted"/>
<dbReference type="InterPro" id="IPR000944">
    <property type="entry name" value="Tscrpt_reg_Rrf2"/>
</dbReference>
<evidence type="ECO:0000313" key="2">
    <source>
        <dbReference type="Proteomes" id="UP000285832"/>
    </source>
</evidence>
<name>A0A415D1T2_9FIRM</name>
<evidence type="ECO:0000313" key="1">
    <source>
        <dbReference type="EMBL" id="RHJ60023.1"/>
    </source>
</evidence>
<dbReference type="GO" id="GO:0003700">
    <property type="term" value="F:DNA-binding transcription factor activity"/>
    <property type="evidence" value="ECO:0007669"/>
    <property type="project" value="TreeGrafter"/>
</dbReference>
<dbReference type="Pfam" id="PF02082">
    <property type="entry name" value="Rrf2"/>
    <property type="match status" value="1"/>
</dbReference>
<dbReference type="InterPro" id="IPR036390">
    <property type="entry name" value="WH_DNA-bd_sf"/>
</dbReference>
<dbReference type="InterPro" id="IPR011991">
    <property type="entry name" value="ArsR-like_HTH"/>
</dbReference>
<gene>
    <name evidence="1" type="ORF">DW116_10160</name>
</gene>
<accession>A0A415D1T2</accession>
<comment type="caution">
    <text evidence="1">The sequence shown here is derived from an EMBL/GenBank/DDBJ whole genome shotgun (WGS) entry which is preliminary data.</text>
</comment>
<dbReference type="PANTHER" id="PTHR33221:SF2">
    <property type="entry name" value="TRANSCRIPTIONAL REGULATOR"/>
    <property type="match status" value="1"/>
</dbReference>
<sequence>MQLNITTDYAIRIVYYLALKEETITASELASVLKIPVNYISKITKKLKAAEIVQACEGIKGGYALMKKPGMISLFDIVSSMEVTMKINRCLEPDGFCSRNATDYCNVHKALLNVQKTYEDALKSVTIADLI</sequence>
<dbReference type="CDD" id="cd00090">
    <property type="entry name" value="HTH_ARSR"/>
    <property type="match status" value="1"/>
</dbReference>
<dbReference type="RefSeq" id="WP_118279258.1">
    <property type="nucleotide sequence ID" value="NZ_JAQDJO010000041.1"/>
</dbReference>
<reference evidence="1 2" key="1">
    <citation type="submission" date="2018-08" db="EMBL/GenBank/DDBJ databases">
        <title>A genome reference for cultivated species of the human gut microbiota.</title>
        <authorList>
            <person name="Zou Y."/>
            <person name="Xue W."/>
            <person name="Luo G."/>
        </authorList>
    </citation>
    <scope>NUCLEOTIDE SEQUENCE [LARGE SCALE GENOMIC DNA]</scope>
    <source>
        <strain evidence="1 2">AM09-9</strain>
    </source>
</reference>
<dbReference type="Proteomes" id="UP000285832">
    <property type="component" value="Unassembled WGS sequence"/>
</dbReference>
<dbReference type="PROSITE" id="PS51197">
    <property type="entry name" value="HTH_RRF2_2"/>
    <property type="match status" value="1"/>
</dbReference>
<organism evidence="1 2">
    <name type="scientific">[Ruminococcus] lactaris</name>
    <dbReference type="NCBI Taxonomy" id="46228"/>
    <lineage>
        <taxon>Bacteria</taxon>
        <taxon>Bacillati</taxon>
        <taxon>Bacillota</taxon>
        <taxon>Clostridia</taxon>
        <taxon>Lachnospirales</taxon>
        <taxon>Lachnospiraceae</taxon>
        <taxon>Mediterraneibacter</taxon>
    </lineage>
</organism>
<protein>
    <submittedName>
        <fullName evidence="1">Rrf2 family transcriptional regulator</fullName>
    </submittedName>
</protein>
<dbReference type="AlphaFoldDB" id="A0A415D1T2"/>